<keyword evidence="1" id="KW-0812">Transmembrane</keyword>
<evidence type="ECO:0000313" key="2">
    <source>
        <dbReference type="EMBL" id="TAY50943.1"/>
    </source>
</evidence>
<name>A0A7M3DQH8_RHILE</name>
<evidence type="ECO:0000313" key="3">
    <source>
        <dbReference type="Proteomes" id="UP000292974"/>
    </source>
</evidence>
<reference evidence="2 3" key="1">
    <citation type="submission" date="2019-02" db="EMBL/GenBank/DDBJ databases">
        <title>The genomic architecture of introgression among sibling species of bacteria.</title>
        <authorList>
            <person name="Cavassim M.I.A."/>
            <person name="Moeskjaer S."/>
            <person name="Moslemi C."/>
            <person name="Fields B."/>
            <person name="Bachmann A."/>
            <person name="Vilhjalmsson B."/>
            <person name="Schierup M.H."/>
            <person name="Young J.P.W."/>
            <person name="Andersen S.U."/>
        </authorList>
    </citation>
    <scope>NUCLEOTIDE SEQUENCE [LARGE SCALE GENOMIC DNA]</scope>
    <source>
        <strain evidence="2 3">SM135B</strain>
    </source>
</reference>
<dbReference type="EMBL" id="SIOP01000001">
    <property type="protein sequence ID" value="TAY50943.1"/>
    <property type="molecule type" value="Genomic_DNA"/>
</dbReference>
<accession>A0A7M3DQH8</accession>
<protein>
    <submittedName>
        <fullName evidence="2">Uncharacterized protein</fullName>
    </submittedName>
</protein>
<organism evidence="2 3">
    <name type="scientific">Rhizobium leguminosarum</name>
    <dbReference type="NCBI Taxonomy" id="384"/>
    <lineage>
        <taxon>Bacteria</taxon>
        <taxon>Pseudomonadati</taxon>
        <taxon>Pseudomonadota</taxon>
        <taxon>Alphaproteobacteria</taxon>
        <taxon>Hyphomicrobiales</taxon>
        <taxon>Rhizobiaceae</taxon>
        <taxon>Rhizobium/Agrobacterium group</taxon>
        <taxon>Rhizobium</taxon>
    </lineage>
</organism>
<feature type="transmembrane region" description="Helical" evidence="1">
    <location>
        <begin position="98"/>
        <end position="118"/>
    </location>
</feature>
<feature type="transmembrane region" description="Helical" evidence="1">
    <location>
        <begin position="54"/>
        <end position="77"/>
    </location>
</feature>
<dbReference type="AlphaFoldDB" id="A0A7M3DQH8"/>
<keyword evidence="1" id="KW-1133">Transmembrane helix</keyword>
<evidence type="ECO:0000256" key="1">
    <source>
        <dbReference type="SAM" id="Phobius"/>
    </source>
</evidence>
<dbReference type="RefSeq" id="WP_130715831.1">
    <property type="nucleotide sequence ID" value="NZ_SIOP01000001.1"/>
</dbReference>
<proteinExistence type="predicted"/>
<keyword evidence="1" id="KW-0472">Membrane</keyword>
<comment type="caution">
    <text evidence="2">The sequence shown here is derived from an EMBL/GenBank/DDBJ whole genome shotgun (WGS) entry which is preliminary data.</text>
</comment>
<sequence>MTQSTLRTIWITAALLIFVFIFNVHSGTQKSDFALVIKLPIEFKASVKIAPVGYALHGLRMIALFFWTIPFLAWVHAKGESGSAASAFPFRLLDIVPASRAGIVVQILAFLLLIVAPFGSAFHFWQIIEHNAKVCRPDPTTPCLGIWARPDTPGGLWDHSYRLTDGTSNNGPSYEPVIEPILALALLAVALGFVVLLLTEMYRAQRRPVTATETS</sequence>
<dbReference type="Proteomes" id="UP000292974">
    <property type="component" value="Unassembled WGS sequence"/>
</dbReference>
<gene>
    <name evidence="2" type="ORF">ELH90_04085</name>
</gene>
<feature type="transmembrane region" description="Helical" evidence="1">
    <location>
        <begin position="177"/>
        <end position="198"/>
    </location>
</feature>